<feature type="domain" description="Integrator complex subunit 1 R4" evidence="2">
    <location>
        <begin position="691"/>
        <end position="790"/>
    </location>
</feature>
<evidence type="ECO:0000313" key="3">
    <source>
        <dbReference type="EMBL" id="EDO38541.1"/>
    </source>
</evidence>
<dbReference type="STRING" id="45351.A7SCM2"/>
<dbReference type="EMBL" id="DS469624">
    <property type="protein sequence ID" value="EDO38541.1"/>
    <property type="molecule type" value="Genomic_DNA"/>
</dbReference>
<dbReference type="InterPro" id="IPR053965">
    <property type="entry name" value="INTS1_R4"/>
</dbReference>
<evidence type="ECO:0000259" key="2">
    <source>
        <dbReference type="Pfam" id="PF22928"/>
    </source>
</evidence>
<dbReference type="Pfam" id="PF22928">
    <property type="entry name" value="INTS1_R4"/>
    <property type="match status" value="1"/>
</dbReference>
<dbReference type="InParanoid" id="A7SCM2"/>
<dbReference type="Proteomes" id="UP000001593">
    <property type="component" value="Unassembled WGS sequence"/>
</dbReference>
<evidence type="ECO:0008006" key="5">
    <source>
        <dbReference type="Google" id="ProtNLM"/>
    </source>
</evidence>
<organism evidence="3 4">
    <name type="scientific">Nematostella vectensis</name>
    <name type="common">Starlet sea anemone</name>
    <dbReference type="NCBI Taxonomy" id="45351"/>
    <lineage>
        <taxon>Eukaryota</taxon>
        <taxon>Metazoa</taxon>
        <taxon>Cnidaria</taxon>
        <taxon>Anthozoa</taxon>
        <taxon>Hexacorallia</taxon>
        <taxon>Actiniaria</taxon>
        <taxon>Edwardsiidae</taxon>
        <taxon>Nematostella</taxon>
    </lineage>
</organism>
<gene>
    <name evidence="3" type="ORF">NEMVEDRAFT_v1g244326</name>
</gene>
<dbReference type="PANTHER" id="PTHR21224">
    <property type="entry name" value="INTEGRATOR COMPLEX SUBUNIT 1"/>
    <property type="match status" value="1"/>
</dbReference>
<dbReference type="eggNOG" id="KOG4596">
    <property type="taxonomic scope" value="Eukaryota"/>
</dbReference>
<feature type="domain" description="Integrator complex subunit 1 R3" evidence="1">
    <location>
        <begin position="490"/>
        <end position="549"/>
    </location>
</feature>
<dbReference type="PANTHER" id="PTHR21224:SF1">
    <property type="entry name" value="INTEGRATOR COMPLEX SUBUNIT 1"/>
    <property type="match status" value="1"/>
</dbReference>
<dbReference type="GO" id="GO:0032039">
    <property type="term" value="C:integrator complex"/>
    <property type="evidence" value="ECO:0007669"/>
    <property type="project" value="InterPro"/>
</dbReference>
<protein>
    <recommendedName>
        <fullName evidence="5">Integrator complex subunit 1</fullName>
    </recommendedName>
</protein>
<dbReference type="PhylomeDB" id="A7SCM2"/>
<dbReference type="SUPFAM" id="SSF48371">
    <property type="entry name" value="ARM repeat"/>
    <property type="match status" value="1"/>
</dbReference>
<dbReference type="Gene3D" id="1.25.10.10">
    <property type="entry name" value="Leucine-rich Repeat Variant"/>
    <property type="match status" value="1"/>
</dbReference>
<dbReference type="InterPro" id="IPR038902">
    <property type="entry name" value="INTS1"/>
</dbReference>
<accession>A7SCM2</accession>
<dbReference type="InterPro" id="IPR016024">
    <property type="entry name" value="ARM-type_fold"/>
</dbReference>
<dbReference type="GO" id="GO:0034474">
    <property type="term" value="P:U2 snRNA 3'-end processing"/>
    <property type="evidence" value="ECO:0007669"/>
    <property type="project" value="InterPro"/>
</dbReference>
<dbReference type="InterPro" id="IPR011989">
    <property type="entry name" value="ARM-like"/>
</dbReference>
<dbReference type="Pfam" id="PF22927">
    <property type="entry name" value="INT1_R3"/>
    <property type="match status" value="1"/>
</dbReference>
<keyword evidence="4" id="KW-1185">Reference proteome</keyword>
<proteinExistence type="predicted"/>
<dbReference type="HOGENOM" id="CLU_343340_0_0_1"/>
<dbReference type="AlphaFoldDB" id="A7SCM2"/>
<evidence type="ECO:0000259" key="1">
    <source>
        <dbReference type="Pfam" id="PF22927"/>
    </source>
</evidence>
<dbReference type="InterPro" id="IPR053964">
    <property type="entry name" value="INT1_R3"/>
</dbReference>
<dbReference type="OMA" id="VARCACE"/>
<evidence type="ECO:0000313" key="4">
    <source>
        <dbReference type="Proteomes" id="UP000001593"/>
    </source>
</evidence>
<sequence length="825" mass="91848">MNLALVPVDEESIYLNLMISFVVQSVFKCLPQFGHGHVHGSLCVTKDVMSHLLMPLELFFLRRKHSLLRSPQRSLLDTDDGAGQAMFTNSGFFCGVFRLLMTRQTALKKQGKDCPLFIELVRRLLSHSSRGGPLLTALQSYSKQLGMLDRYTAESPQVILQSIAAGPEVNEERVREFLLVSKQQPIRASDLDRDMVLQAQVILQSIAAGPEVNEERVREFLLVSKQQPIRASDLDRDMVLQDNAIVSISLGSNILCFCYHSDRPCGSEGGSLTSGTERSAGAYLLASMTHQSRYDTLQDSLDWILAQDMNNTNLSPGAALDFLWTCFHIPRLWQGRDQKSCAIKAGVEGPVLSLASGQVSHMAGLLLAEVKNAVLLFCKKKGLDFKSLENSFLDPDSSDVKEQHRAEANELVGKMIRRRMPLLLLCCHGDDRQLQTTVDFLINTTRWPRWLTGQFLVHLYLAQPRIVTWVKDLSSLLSTDAYSKANFCQLDVMCHRVLTTLADCRPGREYEDKANNASLLCRKIAATHPMLLLRHLPMIAGLLRGIMDLLRPHIFTRDKVIITYMSFDYVNDVLCPHICLLMDKAPCLGAKELGGLATKLTEFLYNYCTSCAEHAHSLLKANGALLIDLLHKFPDLPPLKCLVSALSVPDAPDPAANAAGVGTVGSTKFRSMIMPLDVSGWTPAQLAPAHQKLAATQPLEEVLSVLVDLDETSKRKVDILQHFVPDLMRLMSDTNCACRTKAHTMALRHIRQNPREAHRFMNAFMTCLNSAEPQVVLTAAKFLPEFIILCNEHAGSLLYRLFSAAVYEGIDVGLPVSRTLQLMTE</sequence>
<reference evidence="3 4" key="1">
    <citation type="journal article" date="2007" name="Science">
        <title>Sea anemone genome reveals ancestral eumetazoan gene repertoire and genomic organization.</title>
        <authorList>
            <person name="Putnam N.H."/>
            <person name="Srivastava M."/>
            <person name="Hellsten U."/>
            <person name="Dirks B."/>
            <person name="Chapman J."/>
            <person name="Salamov A."/>
            <person name="Terry A."/>
            <person name="Shapiro H."/>
            <person name="Lindquist E."/>
            <person name="Kapitonov V.V."/>
            <person name="Jurka J."/>
            <person name="Genikhovich G."/>
            <person name="Grigoriev I.V."/>
            <person name="Lucas S.M."/>
            <person name="Steele R.E."/>
            <person name="Finnerty J.R."/>
            <person name="Technau U."/>
            <person name="Martindale M.Q."/>
            <person name="Rokhsar D.S."/>
        </authorList>
    </citation>
    <scope>NUCLEOTIDE SEQUENCE [LARGE SCALE GENOMIC DNA]</scope>
    <source>
        <strain evidence="4">CH2 X CH6</strain>
    </source>
</reference>
<name>A7SCM2_NEMVE</name>